<dbReference type="Proteomes" id="UP000078546">
    <property type="component" value="Unassembled WGS sequence"/>
</dbReference>
<evidence type="ECO:0000313" key="2">
    <source>
        <dbReference type="EMBL" id="SBS80646.1"/>
    </source>
</evidence>
<dbReference type="EMBL" id="FLQV01000045">
    <property type="protein sequence ID" value="SBS80646.1"/>
    <property type="molecule type" value="Genomic_DNA"/>
</dbReference>
<gene>
    <name evidence="2" type="ORF">POVCU1_002080</name>
    <name evidence="1" type="ORF">POVCU2_0002210</name>
</gene>
<evidence type="ECO:0000313" key="3">
    <source>
        <dbReference type="Proteomes" id="UP000078546"/>
    </source>
</evidence>
<organism evidence="1 4">
    <name type="scientific">Plasmodium ovale curtisi</name>
    <dbReference type="NCBI Taxonomy" id="864141"/>
    <lineage>
        <taxon>Eukaryota</taxon>
        <taxon>Sar</taxon>
        <taxon>Alveolata</taxon>
        <taxon>Apicomplexa</taxon>
        <taxon>Aconoidasida</taxon>
        <taxon>Haemosporida</taxon>
        <taxon>Plasmodiidae</taxon>
        <taxon>Plasmodium</taxon>
        <taxon>Plasmodium (Plasmodium)</taxon>
    </lineage>
</organism>
<reference evidence="1" key="1">
    <citation type="submission" date="2016-05" db="EMBL/GenBank/DDBJ databases">
        <authorList>
            <person name="Lavstsen T."/>
            <person name="Jespersen J.S."/>
        </authorList>
    </citation>
    <scope>NUCLEOTIDE SEQUENCE [LARGE SCALE GENOMIC DNA]</scope>
</reference>
<proteinExistence type="predicted"/>
<dbReference type="Proteomes" id="UP000078560">
    <property type="component" value="Unassembled WGS sequence"/>
</dbReference>
<dbReference type="AlphaFoldDB" id="A0A1A8VMN6"/>
<sequence>MLSSVIPKRYSFDKKGTIKEINFLSCKSIISPKKHVDSKNNLTCTTSILPNLYETTHDNITKMYVTQDNNYDNEGMSTNAYANQMPSMNNINVVQYDENQCNNLGDVNVHAMNEPLIFADDAQYCAEPVNGIDAGVVAVSNALFAYNSAFQCIPIKTSPNVFRRRTKGESNSEWSNAFVTRIDPCECAEPEEQFKPYEVTKYYDDGKVKTVFNFDQDSCKEAM</sequence>
<protein>
    <submittedName>
        <fullName evidence="1">Photosensitized INA-labeled protein PHIL1, putative (PHIL1)</fullName>
    </submittedName>
</protein>
<name>A0A1A8VMN6_PLAOA</name>
<dbReference type="EMBL" id="FLQU01000028">
    <property type="protein sequence ID" value="SBS80027.1"/>
    <property type="molecule type" value="Genomic_DNA"/>
</dbReference>
<dbReference type="VEuPathDB" id="PlasmoDB:PocGH01_02013300"/>
<accession>A0A1A8VMN6</accession>
<evidence type="ECO:0000313" key="1">
    <source>
        <dbReference type="EMBL" id="SBS80027.1"/>
    </source>
</evidence>
<evidence type="ECO:0000313" key="4">
    <source>
        <dbReference type="Proteomes" id="UP000078560"/>
    </source>
</evidence>
<reference evidence="3 4" key="2">
    <citation type="submission" date="2016-05" db="EMBL/GenBank/DDBJ databases">
        <authorList>
            <person name="Naeem Raeece"/>
        </authorList>
    </citation>
    <scope>NUCLEOTIDE SEQUENCE [LARGE SCALE GENOMIC DNA]</scope>
</reference>